<reference evidence="1 2" key="1">
    <citation type="journal article" date="2016" name="Nat. Commun.">
        <title>Thousands of microbial genomes shed light on interconnected biogeochemical processes in an aquifer system.</title>
        <authorList>
            <person name="Anantharaman K."/>
            <person name="Brown C.T."/>
            <person name="Hug L.A."/>
            <person name="Sharon I."/>
            <person name="Castelle C.J."/>
            <person name="Probst A.J."/>
            <person name="Thomas B.C."/>
            <person name="Singh A."/>
            <person name="Wilkins M.J."/>
            <person name="Karaoz U."/>
            <person name="Brodie E.L."/>
            <person name="Williams K.H."/>
            <person name="Hubbard S.S."/>
            <person name="Banfield J.F."/>
        </authorList>
    </citation>
    <scope>NUCLEOTIDE SEQUENCE [LARGE SCALE GENOMIC DNA]</scope>
</reference>
<dbReference type="AlphaFoldDB" id="A0A1F8DUG4"/>
<comment type="caution">
    <text evidence="1">The sequence shown here is derived from an EMBL/GenBank/DDBJ whole genome shotgun (WGS) entry which is preliminary data.</text>
</comment>
<gene>
    <name evidence="1" type="ORF">A3A20_01675</name>
</gene>
<organism evidence="1 2">
    <name type="scientific">Candidatus Wolfebacteria bacterium RIFCSPLOWO2_01_FULL_45_19</name>
    <dbReference type="NCBI Taxonomy" id="1802557"/>
    <lineage>
        <taxon>Bacteria</taxon>
        <taxon>Candidatus Wolfeibacteriota</taxon>
    </lineage>
</organism>
<name>A0A1F8DUG4_9BACT</name>
<dbReference type="Proteomes" id="UP000178946">
    <property type="component" value="Unassembled WGS sequence"/>
</dbReference>
<dbReference type="STRING" id="1802557.A3A20_01675"/>
<protein>
    <submittedName>
        <fullName evidence="1">Uncharacterized protein</fullName>
    </submittedName>
</protein>
<sequence length="97" mass="11295">MTQLPPKPPSAKEYMKMFRERAKTSHIYSKHQMIGLSLAEILEDSKHKALYIKLAKKHDNEKLIRVAKGVAEKKGVKNKGAYFMKVFYDSNDREQKK</sequence>
<evidence type="ECO:0000313" key="2">
    <source>
        <dbReference type="Proteomes" id="UP000178946"/>
    </source>
</evidence>
<accession>A0A1F8DUG4</accession>
<proteinExistence type="predicted"/>
<dbReference type="EMBL" id="MGIR01000001">
    <property type="protein sequence ID" value="OGM91629.1"/>
    <property type="molecule type" value="Genomic_DNA"/>
</dbReference>
<evidence type="ECO:0000313" key="1">
    <source>
        <dbReference type="EMBL" id="OGM91629.1"/>
    </source>
</evidence>